<dbReference type="AlphaFoldDB" id="A0A3P7LXE6"/>
<dbReference type="Proteomes" id="UP000281553">
    <property type="component" value="Unassembled WGS sequence"/>
</dbReference>
<protein>
    <submittedName>
        <fullName evidence="1">Uncharacterized protein</fullName>
    </submittedName>
</protein>
<dbReference type="EMBL" id="UYRU01068750">
    <property type="protein sequence ID" value="VDN18000.1"/>
    <property type="molecule type" value="Genomic_DNA"/>
</dbReference>
<organism evidence="1 2">
    <name type="scientific">Dibothriocephalus latus</name>
    <name type="common">Fish tapeworm</name>
    <name type="synonym">Diphyllobothrium latum</name>
    <dbReference type="NCBI Taxonomy" id="60516"/>
    <lineage>
        <taxon>Eukaryota</taxon>
        <taxon>Metazoa</taxon>
        <taxon>Spiralia</taxon>
        <taxon>Lophotrochozoa</taxon>
        <taxon>Platyhelminthes</taxon>
        <taxon>Cestoda</taxon>
        <taxon>Eucestoda</taxon>
        <taxon>Diphyllobothriidea</taxon>
        <taxon>Diphyllobothriidae</taxon>
        <taxon>Dibothriocephalus</taxon>
    </lineage>
</organism>
<keyword evidence="2" id="KW-1185">Reference proteome</keyword>
<name>A0A3P7LXE6_DIBLA</name>
<gene>
    <name evidence="1" type="ORF">DILT_LOCUS13069</name>
</gene>
<accession>A0A3P7LXE6</accession>
<reference evidence="1 2" key="1">
    <citation type="submission" date="2018-11" db="EMBL/GenBank/DDBJ databases">
        <authorList>
            <consortium name="Pathogen Informatics"/>
        </authorList>
    </citation>
    <scope>NUCLEOTIDE SEQUENCE [LARGE SCALE GENOMIC DNA]</scope>
</reference>
<evidence type="ECO:0000313" key="1">
    <source>
        <dbReference type="EMBL" id="VDN18000.1"/>
    </source>
</evidence>
<sequence length="92" mass="10976">MDATLQCYLTVLMVELNTRPSQPPFYSLFFYLFYTEYNLLLLCFSKTSLSSPKEPGLEDHSQFEIVRKEYFVRFNFSHDFINVDGEKERPKN</sequence>
<evidence type="ECO:0000313" key="2">
    <source>
        <dbReference type="Proteomes" id="UP000281553"/>
    </source>
</evidence>
<proteinExistence type="predicted"/>